<dbReference type="RefSeq" id="WP_091715061.1">
    <property type="nucleotide sequence ID" value="NZ_FNHS01000004.1"/>
</dbReference>
<protein>
    <submittedName>
        <fullName evidence="2">Uncharacterized protein</fullName>
    </submittedName>
</protein>
<evidence type="ECO:0000313" key="2">
    <source>
        <dbReference type="EMBL" id="SDM94732.1"/>
    </source>
</evidence>
<dbReference type="OrthoDB" id="8020519at2"/>
<organism evidence="2 3">
    <name type="scientific">Methylobacterium phyllostachyos</name>
    <dbReference type="NCBI Taxonomy" id="582672"/>
    <lineage>
        <taxon>Bacteria</taxon>
        <taxon>Pseudomonadati</taxon>
        <taxon>Pseudomonadota</taxon>
        <taxon>Alphaproteobacteria</taxon>
        <taxon>Hyphomicrobiales</taxon>
        <taxon>Methylobacteriaceae</taxon>
        <taxon>Methylobacterium</taxon>
    </lineage>
</organism>
<dbReference type="EMBL" id="FNHS01000004">
    <property type="protein sequence ID" value="SDM94732.1"/>
    <property type="molecule type" value="Genomic_DNA"/>
</dbReference>
<name>A0A1G9XD59_9HYPH</name>
<reference evidence="3" key="1">
    <citation type="submission" date="2016-10" db="EMBL/GenBank/DDBJ databases">
        <authorList>
            <person name="Varghese N."/>
            <person name="Submissions S."/>
        </authorList>
    </citation>
    <scope>NUCLEOTIDE SEQUENCE [LARGE SCALE GENOMIC DNA]</scope>
    <source>
        <strain evidence="3">BL47</strain>
    </source>
</reference>
<evidence type="ECO:0000313" key="3">
    <source>
        <dbReference type="Proteomes" id="UP000198704"/>
    </source>
</evidence>
<proteinExistence type="predicted"/>
<dbReference type="AlphaFoldDB" id="A0A1G9XD59"/>
<keyword evidence="3" id="KW-1185">Reference proteome</keyword>
<accession>A0A1G9XD59</accession>
<dbReference type="STRING" id="582672.SAMN05216360_104349"/>
<feature type="region of interest" description="Disordered" evidence="1">
    <location>
        <begin position="1"/>
        <end position="23"/>
    </location>
</feature>
<dbReference type="Proteomes" id="UP000198704">
    <property type="component" value="Unassembled WGS sequence"/>
</dbReference>
<gene>
    <name evidence="2" type="ORF">SAMN05216360_104349</name>
</gene>
<evidence type="ECO:0000256" key="1">
    <source>
        <dbReference type="SAM" id="MobiDB-lite"/>
    </source>
</evidence>
<sequence length="66" mass="7409">MSHKFKVGQRVSRPRLGLPGDRGTDEVFEVLRLMPEDQTGEPSYRIRTQGGERAIRESDLVAAPQS</sequence>